<keyword evidence="3" id="KW-1185">Reference proteome</keyword>
<evidence type="ECO:0000313" key="2">
    <source>
        <dbReference type="EMBL" id="ARN82657.1"/>
    </source>
</evidence>
<evidence type="ECO:0008006" key="4">
    <source>
        <dbReference type="Google" id="ProtNLM"/>
    </source>
</evidence>
<feature type="transmembrane region" description="Helical" evidence="1">
    <location>
        <begin position="142"/>
        <end position="158"/>
    </location>
</feature>
<evidence type="ECO:0000256" key="1">
    <source>
        <dbReference type="SAM" id="Phobius"/>
    </source>
</evidence>
<feature type="transmembrane region" description="Helical" evidence="1">
    <location>
        <begin position="65"/>
        <end position="84"/>
    </location>
</feature>
<name>A0A1W6MYI8_9HYPH</name>
<dbReference type="OrthoDB" id="7618855at2"/>
<reference evidence="2 3" key="1">
    <citation type="submission" date="2017-02" db="EMBL/GenBank/DDBJ databases">
        <authorList>
            <person name="Peterson S.W."/>
        </authorList>
    </citation>
    <scope>NUCLEOTIDE SEQUENCE [LARGE SCALE GENOMIC DNA]</scope>
    <source>
        <strain evidence="2 3">S285</strain>
    </source>
</reference>
<dbReference type="STRING" id="655015.B1812_17895"/>
<feature type="transmembrane region" description="Helical" evidence="1">
    <location>
        <begin position="104"/>
        <end position="122"/>
    </location>
</feature>
<dbReference type="EMBL" id="CP019948">
    <property type="protein sequence ID" value="ARN82657.1"/>
    <property type="molecule type" value="Genomic_DNA"/>
</dbReference>
<dbReference type="KEGG" id="mbry:B1812_17895"/>
<dbReference type="Proteomes" id="UP000193978">
    <property type="component" value="Chromosome"/>
</dbReference>
<sequence length="161" mass="17746">MTPRLAKIALTASVGLFALLVGLDNIFDYQTNFAAVQHVLSMDALPQGAAFRWRAITLGTLHHLAYGFIILTELAAGLFCVAGAGQMTRSVRLDGAVFNESKRLAVAGLVAMFLLYFFGFLVVGGEWFEMWRANGWNYQESAFRFAAVIGVVLIFVVQRDF</sequence>
<keyword evidence="1" id="KW-0812">Transmembrane</keyword>
<protein>
    <recommendedName>
        <fullName evidence="4">DUF2165 domain-containing protein</fullName>
    </recommendedName>
</protein>
<keyword evidence="1" id="KW-0472">Membrane</keyword>
<dbReference type="RefSeq" id="WP_085772789.1">
    <property type="nucleotide sequence ID" value="NZ_AP027149.1"/>
</dbReference>
<proteinExistence type="predicted"/>
<gene>
    <name evidence="2" type="ORF">B1812_17895</name>
</gene>
<organism evidence="2 3">
    <name type="scientific">Methylocystis bryophila</name>
    <dbReference type="NCBI Taxonomy" id="655015"/>
    <lineage>
        <taxon>Bacteria</taxon>
        <taxon>Pseudomonadati</taxon>
        <taxon>Pseudomonadota</taxon>
        <taxon>Alphaproteobacteria</taxon>
        <taxon>Hyphomicrobiales</taxon>
        <taxon>Methylocystaceae</taxon>
        <taxon>Methylocystis</taxon>
    </lineage>
</organism>
<keyword evidence="1" id="KW-1133">Transmembrane helix</keyword>
<dbReference type="AlphaFoldDB" id="A0A1W6MYI8"/>
<evidence type="ECO:0000313" key="3">
    <source>
        <dbReference type="Proteomes" id="UP000193978"/>
    </source>
</evidence>
<accession>A0A1W6MYI8</accession>
<dbReference type="Pfam" id="PF09933">
    <property type="entry name" value="DUF2165"/>
    <property type="match status" value="1"/>
</dbReference>
<dbReference type="InterPro" id="IPR018681">
    <property type="entry name" value="DUF2165_transmembrane"/>
</dbReference>